<proteinExistence type="predicted"/>
<name>A0AAJ0DLT9_9PEZI</name>
<reference evidence="2" key="1">
    <citation type="submission" date="2023-04" db="EMBL/GenBank/DDBJ databases">
        <title>Black Yeasts Isolated from many extreme environments.</title>
        <authorList>
            <person name="Coleine C."/>
            <person name="Stajich J.E."/>
            <person name="Selbmann L."/>
        </authorList>
    </citation>
    <scope>NUCLEOTIDE SEQUENCE</scope>
    <source>
        <strain evidence="2">CCFEE 5312</strain>
    </source>
</reference>
<dbReference type="EMBL" id="JAWDJX010000018">
    <property type="protein sequence ID" value="KAK3052843.1"/>
    <property type="molecule type" value="Genomic_DNA"/>
</dbReference>
<evidence type="ECO:0000256" key="1">
    <source>
        <dbReference type="SAM" id="MobiDB-lite"/>
    </source>
</evidence>
<keyword evidence="3" id="KW-1185">Reference proteome</keyword>
<protein>
    <submittedName>
        <fullName evidence="2">Uncharacterized protein</fullName>
    </submittedName>
</protein>
<dbReference type="Proteomes" id="UP001271007">
    <property type="component" value="Unassembled WGS sequence"/>
</dbReference>
<feature type="region of interest" description="Disordered" evidence="1">
    <location>
        <begin position="638"/>
        <end position="659"/>
    </location>
</feature>
<gene>
    <name evidence="2" type="ORF">LTR09_005907</name>
</gene>
<comment type="caution">
    <text evidence="2">The sequence shown here is derived from an EMBL/GenBank/DDBJ whole genome shotgun (WGS) entry which is preliminary data.</text>
</comment>
<accession>A0AAJ0DLT9</accession>
<organism evidence="2 3">
    <name type="scientific">Extremus antarcticus</name>
    <dbReference type="NCBI Taxonomy" id="702011"/>
    <lineage>
        <taxon>Eukaryota</taxon>
        <taxon>Fungi</taxon>
        <taxon>Dikarya</taxon>
        <taxon>Ascomycota</taxon>
        <taxon>Pezizomycotina</taxon>
        <taxon>Dothideomycetes</taxon>
        <taxon>Dothideomycetidae</taxon>
        <taxon>Mycosphaerellales</taxon>
        <taxon>Extremaceae</taxon>
        <taxon>Extremus</taxon>
    </lineage>
</organism>
<dbReference type="AlphaFoldDB" id="A0AAJ0DLT9"/>
<evidence type="ECO:0000313" key="3">
    <source>
        <dbReference type="Proteomes" id="UP001271007"/>
    </source>
</evidence>
<sequence length="816" mass="93214">MPNDEDLRKLKRLADQYRINQTFQSNDWPAAHISTFRSVQELGQTCFREYSDSIDALPGDRPWRRQNKARAEWLAEQARRLATNSANESAWRMRIEHVILERFSVEVAWCVLPQPLPNPFKTDISESELQATFVEVRDRDVLHRVKFEAGISRVFEERIEETIVHHDTEEELPKQRPDRMIGLRETNNIRQLLNQPPRGLPDTNEQKLRDLVRCAPFKWQSSPLLFPFLVLEAKSDSTPASFSDIQTQTSFPIWSLLNLQRDLRLQRPVVSGAPEALVWFLGYRGNDWKIYGCYVSTNPESECTYNIHYLQSGDITTKDGALQLLLLLDYIVDWARDTLRPAIIAQLRSLAMGRDFDEISRGPESDIISKERTIRDWVSRIPSTVAQDETAHMPTNNSTELRFHGDLVSVSPPDTEFGIVRPVSAATLQLSGLRLTEGNVESLLALSDGPEHGKSYSACARKLVNELTRWDETLVVLGADLDDIERVWADDQKMALEPFDEGSGAEFYAVLEYRCFMTVAWEIVREISYWAISKSAFAVLCKHAKFQKKHSRIDSFPERLRPCSGTRVEDTVACLRSGSSWQVLLSALSSTLLTFYPEPARKRGESSTFVESLGFGCPGAIRVRYFVGDYLKKTAGLARRRKKAGPGSPEAKKHKSLDAWEQKTSNRSFRRISKRAVGFVEAAHDPADCTRCSRGKQDLFMLKHWNKEDIPLPTAYGAILAASLQEEYADASSHQQRHDLSLFVLEYSPWLEDQMSISTIVEDLAQDTSIYHTIRHEPSAGIAGVQAVLWNLPRPYRRTTRRQRLDIQRWTRELNG</sequence>
<evidence type="ECO:0000313" key="2">
    <source>
        <dbReference type="EMBL" id="KAK3052843.1"/>
    </source>
</evidence>